<dbReference type="InterPro" id="IPR017937">
    <property type="entry name" value="Thioredoxin_CS"/>
</dbReference>
<evidence type="ECO:0000259" key="2">
    <source>
        <dbReference type="PROSITE" id="PS51352"/>
    </source>
</evidence>
<reference evidence="3 4" key="1">
    <citation type="submission" date="2020-05" db="EMBL/GenBank/DDBJ databases">
        <title>Genome Sequencing of Type Strains.</title>
        <authorList>
            <person name="Lemaire J.F."/>
            <person name="Inderbitzin P."/>
            <person name="Gregorio O.A."/>
            <person name="Collins S.B."/>
            <person name="Wespe N."/>
            <person name="Knight-Connoni V."/>
        </authorList>
    </citation>
    <scope>NUCLEOTIDE SEQUENCE [LARGE SCALE GENOMIC DNA]</scope>
    <source>
        <strain evidence="3 4">DSM 19942</strain>
    </source>
</reference>
<sequence length="241" mass="27078">MKVNRLEINSKKMSAKMRRLLTILIGMAAVLAAVWAIYQGTSSSDSKRTGAIKAGATAPEFTAINSAGEQVKLSDYRGKVVMINFWASWCTPCVREMPMINQIAQTYQNDVETLFVNVGEAKGTIREFMEKQQFDFPVIIDVTGKVSGLYRITGLPATIIINQEGIFSHILLGELTKDIPLQQWLEQTVQQKNRSSVTLMNKKSREVARYTSGFFSFIFPEHLARIVELKIAIPRLCPKNQ</sequence>
<keyword evidence="1" id="KW-1015">Disulfide bond</keyword>
<proteinExistence type="predicted"/>
<name>A0ABX2MP03_9BACL</name>
<dbReference type="InterPro" id="IPR050553">
    <property type="entry name" value="Thioredoxin_ResA/DsbE_sf"/>
</dbReference>
<evidence type="ECO:0000313" key="3">
    <source>
        <dbReference type="EMBL" id="NUU55765.1"/>
    </source>
</evidence>
<dbReference type="Pfam" id="PF00578">
    <property type="entry name" value="AhpC-TSA"/>
    <property type="match status" value="1"/>
</dbReference>
<dbReference type="InterPro" id="IPR013766">
    <property type="entry name" value="Thioredoxin_domain"/>
</dbReference>
<gene>
    <name evidence="3" type="ORF">HP548_16965</name>
</gene>
<dbReference type="InterPro" id="IPR000866">
    <property type="entry name" value="AhpC/TSA"/>
</dbReference>
<keyword evidence="4" id="KW-1185">Reference proteome</keyword>
<comment type="caution">
    <text evidence="3">The sequence shown here is derived from an EMBL/GenBank/DDBJ whole genome shotgun (WGS) entry which is preliminary data.</text>
</comment>
<dbReference type="Gene3D" id="3.40.30.10">
    <property type="entry name" value="Glutaredoxin"/>
    <property type="match status" value="1"/>
</dbReference>
<dbReference type="InterPro" id="IPR036249">
    <property type="entry name" value="Thioredoxin-like_sf"/>
</dbReference>
<protein>
    <submittedName>
        <fullName evidence="3">Redoxin domain-containing protein</fullName>
    </submittedName>
</protein>
<evidence type="ECO:0000313" key="4">
    <source>
        <dbReference type="Proteomes" id="UP000577724"/>
    </source>
</evidence>
<dbReference type="PROSITE" id="PS51352">
    <property type="entry name" value="THIOREDOXIN_2"/>
    <property type="match status" value="1"/>
</dbReference>
<dbReference type="Proteomes" id="UP000577724">
    <property type="component" value="Unassembled WGS sequence"/>
</dbReference>
<evidence type="ECO:0000256" key="1">
    <source>
        <dbReference type="ARBA" id="ARBA00023157"/>
    </source>
</evidence>
<accession>A0ABX2MP03</accession>
<organism evidence="3 4">
    <name type="scientific">Paenibacillus taichungensis</name>
    <dbReference type="NCBI Taxonomy" id="484184"/>
    <lineage>
        <taxon>Bacteria</taxon>
        <taxon>Bacillati</taxon>
        <taxon>Bacillota</taxon>
        <taxon>Bacilli</taxon>
        <taxon>Bacillales</taxon>
        <taxon>Paenibacillaceae</taxon>
        <taxon>Paenibacillus</taxon>
    </lineage>
</organism>
<feature type="domain" description="Thioredoxin" evidence="2">
    <location>
        <begin position="52"/>
        <end position="194"/>
    </location>
</feature>
<dbReference type="CDD" id="cd02966">
    <property type="entry name" value="TlpA_like_family"/>
    <property type="match status" value="1"/>
</dbReference>
<dbReference type="PANTHER" id="PTHR42852">
    <property type="entry name" value="THIOL:DISULFIDE INTERCHANGE PROTEIN DSBE"/>
    <property type="match status" value="1"/>
</dbReference>
<dbReference type="PANTHER" id="PTHR42852:SF17">
    <property type="entry name" value="THIOREDOXIN-LIKE PROTEIN HI_1115"/>
    <property type="match status" value="1"/>
</dbReference>
<dbReference type="EMBL" id="JABMCC010000112">
    <property type="protein sequence ID" value="NUU55765.1"/>
    <property type="molecule type" value="Genomic_DNA"/>
</dbReference>
<dbReference type="PROSITE" id="PS00194">
    <property type="entry name" value="THIOREDOXIN_1"/>
    <property type="match status" value="1"/>
</dbReference>
<dbReference type="SUPFAM" id="SSF52833">
    <property type="entry name" value="Thioredoxin-like"/>
    <property type="match status" value="1"/>
</dbReference>